<dbReference type="Proteomes" id="UP000053235">
    <property type="component" value="Unassembled WGS sequence"/>
</dbReference>
<feature type="domain" description="HTH tetR-type" evidence="3">
    <location>
        <begin position="20"/>
        <end position="58"/>
    </location>
</feature>
<accession>A0A0M7A3M9</accession>
<evidence type="ECO:0000256" key="1">
    <source>
        <dbReference type="ARBA" id="ARBA00023125"/>
    </source>
</evidence>
<dbReference type="EMBL" id="CXWD01000007">
    <property type="protein sequence ID" value="CTQ69227.1"/>
    <property type="molecule type" value="Genomic_DNA"/>
</dbReference>
<evidence type="ECO:0000313" key="5">
    <source>
        <dbReference type="Proteomes" id="UP000053235"/>
    </source>
</evidence>
<dbReference type="GO" id="GO:0003677">
    <property type="term" value="F:DNA binding"/>
    <property type="evidence" value="ECO:0007669"/>
    <property type="project" value="UniProtKB-KW"/>
</dbReference>
<keyword evidence="5" id="KW-1185">Reference proteome</keyword>
<feature type="coiled-coil region" evidence="2">
    <location>
        <begin position="90"/>
        <end position="124"/>
    </location>
</feature>
<dbReference type="RefSeq" id="WP_055671719.1">
    <property type="nucleotide sequence ID" value="NZ_CXWD01000007.1"/>
</dbReference>
<organism evidence="4 5">
    <name type="scientific">Roseibium alexandrii</name>
    <dbReference type="NCBI Taxonomy" id="388408"/>
    <lineage>
        <taxon>Bacteria</taxon>
        <taxon>Pseudomonadati</taxon>
        <taxon>Pseudomonadota</taxon>
        <taxon>Alphaproteobacteria</taxon>
        <taxon>Hyphomicrobiales</taxon>
        <taxon>Stappiaceae</taxon>
        <taxon>Roseibium</taxon>
    </lineage>
</organism>
<keyword evidence="1" id="KW-0238">DNA-binding</keyword>
<protein>
    <submittedName>
        <fullName evidence="4">Bacterial regulatory proteins, tetR family</fullName>
    </submittedName>
</protein>
<dbReference type="InterPro" id="IPR001647">
    <property type="entry name" value="HTH_TetR"/>
</dbReference>
<gene>
    <name evidence="4" type="ORF">LAX5112_02033</name>
</gene>
<dbReference type="Gene3D" id="1.10.357.10">
    <property type="entry name" value="Tetracycline Repressor, domain 2"/>
    <property type="match status" value="1"/>
</dbReference>
<evidence type="ECO:0000259" key="3">
    <source>
        <dbReference type="Pfam" id="PF00440"/>
    </source>
</evidence>
<dbReference type="STRING" id="388408.LAX5112_02033"/>
<reference evidence="5" key="1">
    <citation type="submission" date="2015-07" db="EMBL/GenBank/DDBJ databases">
        <authorList>
            <person name="Rodrigo-Torres Lidia"/>
            <person name="Arahal R.David."/>
        </authorList>
    </citation>
    <scope>NUCLEOTIDE SEQUENCE [LARGE SCALE GENOMIC DNA]</scope>
    <source>
        <strain evidence="5">CECT 5112</strain>
    </source>
</reference>
<sequence length="186" mass="20880">MSEKKRLGKEDWITLGFGQLVKKGIGGLTLEALCQTASRTKGSFYHHFKDHEAFLTALAHAWKKQNTLDVAEATLASAPEDQARTLALKAAQLDHDLDRAMRQFAQLNQTARQTVREVDDLRTRFIVALYRAQGLDDATANSIAKIEYAAFVGAQIIWPEMTAEERLRLDQKFADLVSRGTKQPHN</sequence>
<keyword evidence="2" id="KW-0175">Coiled coil</keyword>
<dbReference type="InterPro" id="IPR009057">
    <property type="entry name" value="Homeodomain-like_sf"/>
</dbReference>
<evidence type="ECO:0000256" key="2">
    <source>
        <dbReference type="SAM" id="Coils"/>
    </source>
</evidence>
<name>A0A0M7A3M9_9HYPH</name>
<evidence type="ECO:0000313" key="4">
    <source>
        <dbReference type="EMBL" id="CTQ69227.1"/>
    </source>
</evidence>
<dbReference type="Pfam" id="PF00440">
    <property type="entry name" value="TetR_N"/>
    <property type="match status" value="1"/>
</dbReference>
<dbReference type="AlphaFoldDB" id="A0A0M7A3M9"/>
<dbReference type="OrthoDB" id="3218408at2"/>
<dbReference type="SUPFAM" id="SSF46689">
    <property type="entry name" value="Homeodomain-like"/>
    <property type="match status" value="1"/>
</dbReference>
<proteinExistence type="predicted"/>